<organism evidence="1 2">
    <name type="scientific">Thalassobaculum fulvum</name>
    <dbReference type="NCBI Taxonomy" id="1633335"/>
    <lineage>
        <taxon>Bacteria</taxon>
        <taxon>Pseudomonadati</taxon>
        <taxon>Pseudomonadota</taxon>
        <taxon>Alphaproteobacteria</taxon>
        <taxon>Rhodospirillales</taxon>
        <taxon>Thalassobaculaceae</taxon>
        <taxon>Thalassobaculum</taxon>
    </lineage>
</organism>
<gene>
    <name evidence="1" type="ORF">GCM10017083_25940</name>
</gene>
<dbReference type="PANTHER" id="PTHR48098">
    <property type="entry name" value="ENTEROCHELIN ESTERASE-RELATED"/>
    <property type="match status" value="1"/>
</dbReference>
<dbReference type="Pfam" id="PF00756">
    <property type="entry name" value="Esterase"/>
    <property type="match status" value="1"/>
</dbReference>
<comment type="caution">
    <text evidence="1">The sequence shown here is derived from an EMBL/GenBank/DDBJ whole genome shotgun (WGS) entry which is preliminary data.</text>
</comment>
<dbReference type="Proteomes" id="UP000630353">
    <property type="component" value="Unassembled WGS sequence"/>
</dbReference>
<proteinExistence type="predicted"/>
<dbReference type="Gene3D" id="3.40.50.1820">
    <property type="entry name" value="alpha/beta hydrolase"/>
    <property type="match status" value="1"/>
</dbReference>
<sequence>MSLAGALTRTAVVALALAGATDVRGAGAGTLETRSFASPALGADIPAVVYRPDRADGPLGVLYLLHGYGGGERDWGNAGVVETADAVFAEPDAVPLLIVMPGVGNSWYVDSARYGNWGRAVGEDLVAAVDAAYPTDGRRARRFVAGLSMGGYGALHLATHRPDRFRAAAALSPAIFEDVRSAGQFPDFQIEFFAGAFGSPLDPAAFNARNVFAPLVSLGRRSGGTPTDFYLMTGDHDSFGLWHGTLQFFKAARRAGHGAELRVRDGDHEWRLWREELAPVLRWIGAVIRADRSAAQ</sequence>
<dbReference type="PANTHER" id="PTHR48098:SF1">
    <property type="entry name" value="DIACYLGLYCEROL ACYLTRANSFERASE_MYCOLYLTRANSFERASE AG85A"/>
    <property type="match status" value="1"/>
</dbReference>
<evidence type="ECO:0000313" key="2">
    <source>
        <dbReference type="Proteomes" id="UP000630353"/>
    </source>
</evidence>
<reference evidence="1" key="1">
    <citation type="journal article" date="2014" name="Int. J. Syst. Evol. Microbiol.">
        <title>Complete genome sequence of Corynebacterium casei LMG S-19264T (=DSM 44701T), isolated from a smear-ripened cheese.</title>
        <authorList>
            <consortium name="US DOE Joint Genome Institute (JGI-PGF)"/>
            <person name="Walter F."/>
            <person name="Albersmeier A."/>
            <person name="Kalinowski J."/>
            <person name="Ruckert C."/>
        </authorList>
    </citation>
    <scope>NUCLEOTIDE SEQUENCE</scope>
    <source>
        <strain evidence="1">KCTC 42651</strain>
    </source>
</reference>
<name>A0A918XSG7_9PROT</name>
<dbReference type="InterPro" id="IPR000801">
    <property type="entry name" value="Esterase-like"/>
</dbReference>
<dbReference type="GO" id="GO:0016747">
    <property type="term" value="F:acyltransferase activity, transferring groups other than amino-acyl groups"/>
    <property type="evidence" value="ECO:0007669"/>
    <property type="project" value="TreeGrafter"/>
</dbReference>
<dbReference type="InterPro" id="IPR029058">
    <property type="entry name" value="AB_hydrolase_fold"/>
</dbReference>
<reference evidence="1" key="2">
    <citation type="submission" date="2020-09" db="EMBL/GenBank/DDBJ databases">
        <authorList>
            <person name="Sun Q."/>
            <person name="Kim S."/>
        </authorList>
    </citation>
    <scope>NUCLEOTIDE SEQUENCE</scope>
    <source>
        <strain evidence="1">KCTC 42651</strain>
    </source>
</reference>
<dbReference type="InterPro" id="IPR050583">
    <property type="entry name" value="Mycobacterial_A85_antigen"/>
</dbReference>
<accession>A0A918XSG7</accession>
<keyword evidence="2" id="KW-1185">Reference proteome</keyword>
<protein>
    <submittedName>
        <fullName evidence="1">Esterase</fullName>
    </submittedName>
</protein>
<dbReference type="SUPFAM" id="SSF53474">
    <property type="entry name" value="alpha/beta-Hydrolases"/>
    <property type="match status" value="1"/>
</dbReference>
<dbReference type="AlphaFoldDB" id="A0A918XSG7"/>
<dbReference type="EMBL" id="BMZS01000005">
    <property type="protein sequence ID" value="GHD51461.1"/>
    <property type="molecule type" value="Genomic_DNA"/>
</dbReference>
<evidence type="ECO:0000313" key="1">
    <source>
        <dbReference type="EMBL" id="GHD51461.1"/>
    </source>
</evidence>
<dbReference type="RefSeq" id="WP_189990173.1">
    <property type="nucleotide sequence ID" value="NZ_BMZS01000005.1"/>
</dbReference>